<feature type="domain" description="MYND-type" evidence="5">
    <location>
        <begin position="452"/>
        <end position="502"/>
    </location>
</feature>
<dbReference type="EMBL" id="JACGCI010000225">
    <property type="protein sequence ID" value="KAF6741661.1"/>
    <property type="molecule type" value="Genomic_DNA"/>
</dbReference>
<dbReference type="Pfam" id="PF01753">
    <property type="entry name" value="zf-MYND"/>
    <property type="match status" value="1"/>
</dbReference>
<evidence type="ECO:0000256" key="4">
    <source>
        <dbReference type="PROSITE-ProRule" id="PRU00134"/>
    </source>
</evidence>
<evidence type="ECO:0000256" key="1">
    <source>
        <dbReference type="ARBA" id="ARBA00022723"/>
    </source>
</evidence>
<gene>
    <name evidence="6" type="ORF">DFP72DRAFT_243270</name>
</gene>
<evidence type="ECO:0000256" key="2">
    <source>
        <dbReference type="ARBA" id="ARBA00022771"/>
    </source>
</evidence>
<dbReference type="PROSITE" id="PS50865">
    <property type="entry name" value="ZF_MYND_2"/>
    <property type="match status" value="1"/>
</dbReference>
<dbReference type="Proteomes" id="UP000521943">
    <property type="component" value="Unassembled WGS sequence"/>
</dbReference>
<keyword evidence="2 4" id="KW-0863">Zinc-finger</keyword>
<evidence type="ECO:0000256" key="3">
    <source>
        <dbReference type="ARBA" id="ARBA00022833"/>
    </source>
</evidence>
<sequence length="691" mass="77942">MPDSTEGRRPRAKSPATENLLRKVEQGSVPHISRLATFFWPEDTDDGALALGIIFRLLDGEVTPTRSRLGHPAPGSSEMKERLKRISNSMNVVLTAFNHVKKIPASKDRFAQIVEGNIPVLVRWLAFLVRESSWVYSGQENAESEGVLVATDAILGIYGEQTSTMTQIEAFEAHKDSIQLVLSLYTWTALDGTTLPNLLLGSCPISALLLPLCRRDPPREHLRSVFMDCTPGRRRLFIESAYTRLEGAVSRACNGGSGKWPAIAHQALATIRMVQGFCDIPSFAREYIKTKFAARALSIAKTIPELHLPRDRNPESDSPFPVGVSIQFFPNDPGLTAPYLLHHVTEDLVSVGLLELFVDHLLSQDEDTPHPWYYWSDTSPTGHPLQILTGLTVHRPIRRAVVDAIAALPRSKLNLLEDGWRSTHWLPFRNDVRLYDSVWERQLSTRHRIELCDNLNHKNRRINEGGRDALHEPKECSHCRTAVYCSRECQREDWEKYHKEECSRQRVYRMDREQESAWVSHRDRTFFLGLLAQFLCNYESGVSIETVAGRPEGHDKLVFQHPPGWVLCERHLGPMTDKIVQFNTLASPPSATPTPLETFLALSHDGVPTYRDPRYAAMFEEYGRSGLGESGGGVRLASCSAISGIYRIYVTGRFLVAKDVRSTTVRVLNGYVKIEERKKMEVGGVRIPYEV</sequence>
<dbReference type="InterPro" id="IPR002893">
    <property type="entry name" value="Znf_MYND"/>
</dbReference>
<keyword evidence="1" id="KW-0479">Metal-binding</keyword>
<keyword evidence="7" id="KW-1185">Reference proteome</keyword>
<comment type="caution">
    <text evidence="6">The sequence shown here is derived from an EMBL/GenBank/DDBJ whole genome shotgun (WGS) entry which is preliminary data.</text>
</comment>
<accession>A0A8H6H9F3</accession>
<dbReference type="OrthoDB" id="3053272at2759"/>
<organism evidence="6 7">
    <name type="scientific">Ephemerocybe angulata</name>
    <dbReference type="NCBI Taxonomy" id="980116"/>
    <lineage>
        <taxon>Eukaryota</taxon>
        <taxon>Fungi</taxon>
        <taxon>Dikarya</taxon>
        <taxon>Basidiomycota</taxon>
        <taxon>Agaricomycotina</taxon>
        <taxon>Agaricomycetes</taxon>
        <taxon>Agaricomycetidae</taxon>
        <taxon>Agaricales</taxon>
        <taxon>Agaricineae</taxon>
        <taxon>Psathyrellaceae</taxon>
        <taxon>Ephemerocybe</taxon>
    </lineage>
</organism>
<reference evidence="6 7" key="1">
    <citation type="submission" date="2020-07" db="EMBL/GenBank/DDBJ databases">
        <title>Comparative genomics of pyrophilous fungi reveals a link between fire events and developmental genes.</title>
        <authorList>
            <consortium name="DOE Joint Genome Institute"/>
            <person name="Steindorff A.S."/>
            <person name="Carver A."/>
            <person name="Calhoun S."/>
            <person name="Stillman K."/>
            <person name="Liu H."/>
            <person name="Lipzen A."/>
            <person name="Pangilinan J."/>
            <person name="Labutti K."/>
            <person name="Bruns T.D."/>
            <person name="Grigoriev I.V."/>
        </authorList>
    </citation>
    <scope>NUCLEOTIDE SEQUENCE [LARGE SCALE GENOMIC DNA]</scope>
    <source>
        <strain evidence="6 7">CBS 144469</strain>
    </source>
</reference>
<keyword evidence="3" id="KW-0862">Zinc</keyword>
<protein>
    <recommendedName>
        <fullName evidence="5">MYND-type domain-containing protein</fullName>
    </recommendedName>
</protein>
<dbReference type="GO" id="GO:0008270">
    <property type="term" value="F:zinc ion binding"/>
    <property type="evidence" value="ECO:0007669"/>
    <property type="project" value="UniProtKB-KW"/>
</dbReference>
<evidence type="ECO:0000259" key="5">
    <source>
        <dbReference type="PROSITE" id="PS50865"/>
    </source>
</evidence>
<proteinExistence type="predicted"/>
<dbReference type="Gene3D" id="6.10.140.2220">
    <property type="match status" value="1"/>
</dbReference>
<dbReference type="SUPFAM" id="SSF144232">
    <property type="entry name" value="HIT/MYND zinc finger-like"/>
    <property type="match status" value="1"/>
</dbReference>
<name>A0A8H6H9F3_9AGAR</name>
<evidence type="ECO:0000313" key="6">
    <source>
        <dbReference type="EMBL" id="KAF6741661.1"/>
    </source>
</evidence>
<evidence type="ECO:0000313" key="7">
    <source>
        <dbReference type="Proteomes" id="UP000521943"/>
    </source>
</evidence>
<dbReference type="AlphaFoldDB" id="A0A8H6H9F3"/>